<sequence>MMSSGCAERPDEGAVMRYVLCAYIYVFKLHASGELWGRRILAWERFTRIGVQTFVRECNNDNDLKLPPPSRHIPPQLPSLLGPPPPGGQSYPGGSSTSPFVGFSSAQPSPYGVPPP</sequence>
<organism evidence="1 2">
    <name type="scientific">Smallanthus sonchifolius</name>
    <dbReference type="NCBI Taxonomy" id="185202"/>
    <lineage>
        <taxon>Eukaryota</taxon>
        <taxon>Viridiplantae</taxon>
        <taxon>Streptophyta</taxon>
        <taxon>Embryophyta</taxon>
        <taxon>Tracheophyta</taxon>
        <taxon>Spermatophyta</taxon>
        <taxon>Magnoliopsida</taxon>
        <taxon>eudicotyledons</taxon>
        <taxon>Gunneridae</taxon>
        <taxon>Pentapetalae</taxon>
        <taxon>asterids</taxon>
        <taxon>campanulids</taxon>
        <taxon>Asterales</taxon>
        <taxon>Asteraceae</taxon>
        <taxon>Asteroideae</taxon>
        <taxon>Heliantheae alliance</taxon>
        <taxon>Millerieae</taxon>
        <taxon>Smallanthus</taxon>
    </lineage>
</organism>
<gene>
    <name evidence="1" type="ORF">L1987_09842</name>
</gene>
<dbReference type="EMBL" id="CM042020">
    <property type="protein sequence ID" value="KAI3822255.1"/>
    <property type="molecule type" value="Genomic_DNA"/>
</dbReference>
<reference evidence="1 2" key="2">
    <citation type="journal article" date="2022" name="Mol. Ecol. Resour.">
        <title>The genomes of chicory, endive, great burdock and yacon provide insights into Asteraceae paleo-polyploidization history and plant inulin production.</title>
        <authorList>
            <person name="Fan W."/>
            <person name="Wang S."/>
            <person name="Wang H."/>
            <person name="Wang A."/>
            <person name="Jiang F."/>
            <person name="Liu H."/>
            <person name="Zhao H."/>
            <person name="Xu D."/>
            <person name="Zhang Y."/>
        </authorList>
    </citation>
    <scope>NUCLEOTIDE SEQUENCE [LARGE SCALE GENOMIC DNA]</scope>
    <source>
        <strain evidence="2">cv. Yunnan</strain>
        <tissue evidence="1">Leaves</tissue>
    </source>
</reference>
<name>A0ACB9JQF7_9ASTR</name>
<dbReference type="Proteomes" id="UP001056120">
    <property type="component" value="Linkage Group LG03"/>
</dbReference>
<accession>A0ACB9JQF7</accession>
<reference evidence="2" key="1">
    <citation type="journal article" date="2022" name="Mol. Ecol. Resour.">
        <title>The genomes of chicory, endive, great burdock and yacon provide insights into Asteraceae palaeo-polyploidization history and plant inulin production.</title>
        <authorList>
            <person name="Fan W."/>
            <person name="Wang S."/>
            <person name="Wang H."/>
            <person name="Wang A."/>
            <person name="Jiang F."/>
            <person name="Liu H."/>
            <person name="Zhao H."/>
            <person name="Xu D."/>
            <person name="Zhang Y."/>
        </authorList>
    </citation>
    <scope>NUCLEOTIDE SEQUENCE [LARGE SCALE GENOMIC DNA]</scope>
    <source>
        <strain evidence="2">cv. Yunnan</strain>
    </source>
</reference>
<proteinExistence type="predicted"/>
<protein>
    <submittedName>
        <fullName evidence="1">Uncharacterized protein</fullName>
    </submittedName>
</protein>
<comment type="caution">
    <text evidence="1">The sequence shown here is derived from an EMBL/GenBank/DDBJ whole genome shotgun (WGS) entry which is preliminary data.</text>
</comment>
<keyword evidence="2" id="KW-1185">Reference proteome</keyword>
<evidence type="ECO:0000313" key="1">
    <source>
        <dbReference type="EMBL" id="KAI3822255.1"/>
    </source>
</evidence>
<evidence type="ECO:0000313" key="2">
    <source>
        <dbReference type="Proteomes" id="UP001056120"/>
    </source>
</evidence>